<feature type="domain" description="Biotin-protein ligase N-terminal" evidence="1">
    <location>
        <begin position="266"/>
        <end position="339"/>
    </location>
</feature>
<dbReference type="InterPro" id="IPR019197">
    <property type="entry name" value="Biotin-prot_ligase_N"/>
</dbReference>
<dbReference type="InterPro" id="IPR015834">
    <property type="entry name" value="UCP016642"/>
</dbReference>
<dbReference type="GO" id="GO:0005737">
    <property type="term" value="C:cytoplasm"/>
    <property type="evidence" value="ECO:0007669"/>
    <property type="project" value="TreeGrafter"/>
</dbReference>
<dbReference type="InterPro" id="IPR029062">
    <property type="entry name" value="Class_I_gatase-like"/>
</dbReference>
<keyword evidence="2" id="KW-0436">Ligase</keyword>
<gene>
    <name evidence="2" type="ORF">KP79_PYT07256</name>
</gene>
<dbReference type="STRING" id="6573.A0A210QAU4"/>
<dbReference type="PANTHER" id="PTHR12835:SF5">
    <property type="entry name" value="BIOTIN--PROTEIN LIGASE"/>
    <property type="match status" value="1"/>
</dbReference>
<feature type="domain" description="Biotin-protein ligase N-terminal" evidence="1">
    <location>
        <begin position="33"/>
        <end position="212"/>
    </location>
</feature>
<dbReference type="AlphaFoldDB" id="A0A210QAU4"/>
<dbReference type="PANTHER" id="PTHR12835">
    <property type="entry name" value="BIOTIN PROTEIN LIGASE"/>
    <property type="match status" value="1"/>
</dbReference>
<dbReference type="Pfam" id="PF09825">
    <property type="entry name" value="BPL_N"/>
    <property type="match status" value="2"/>
</dbReference>
<protein>
    <submittedName>
        <fullName evidence="2">Biotin--protein ligase</fullName>
    </submittedName>
</protein>
<accession>A0A210QAU4</accession>
<name>A0A210QAU4_MIZYE</name>
<dbReference type="OrthoDB" id="10250105at2759"/>
<dbReference type="Proteomes" id="UP000242188">
    <property type="component" value="Unassembled WGS sequence"/>
</dbReference>
<dbReference type="EMBL" id="NEDP02004373">
    <property type="protein sequence ID" value="OWF45858.1"/>
    <property type="molecule type" value="Genomic_DNA"/>
</dbReference>
<dbReference type="PIRSF" id="PIRSF016642">
    <property type="entry name" value="UCP016642"/>
    <property type="match status" value="1"/>
</dbReference>
<organism evidence="2 3">
    <name type="scientific">Mizuhopecten yessoensis</name>
    <name type="common">Japanese scallop</name>
    <name type="synonym">Patinopecten yessoensis</name>
    <dbReference type="NCBI Taxonomy" id="6573"/>
    <lineage>
        <taxon>Eukaryota</taxon>
        <taxon>Metazoa</taxon>
        <taxon>Spiralia</taxon>
        <taxon>Lophotrochozoa</taxon>
        <taxon>Mollusca</taxon>
        <taxon>Bivalvia</taxon>
        <taxon>Autobranchia</taxon>
        <taxon>Pteriomorphia</taxon>
        <taxon>Pectinida</taxon>
        <taxon>Pectinoidea</taxon>
        <taxon>Pectinidae</taxon>
        <taxon>Mizuhopecten</taxon>
    </lineage>
</organism>
<evidence type="ECO:0000313" key="3">
    <source>
        <dbReference type="Proteomes" id="UP000242188"/>
    </source>
</evidence>
<keyword evidence="3" id="KW-1185">Reference proteome</keyword>
<sequence>MWNTHISKLFHALCLKGTTVTFFKMSSSRSLSNVLIYKGEGAKEENVEQLFKQISRYVSPNKYNIKTISPKETKQGAWRSSTALYVIGGGYDLGFITALGDEGTIKIRDYVRTGGRYLGICAGAYFACDRIEFDKGGPQQVCGDRILKFFPGVCVGPVHGPYNYNIKVSARAVPLQFTDPHWNPKQSISLKGYFNGGGMFLPQDLFNKCSITRDPESYDQDLSDDVDDKIRQEIKDRHVLGVNAETGNKQVKNLNDQQTGTIKDILCHFSEVKGKPLAAITCKVGEGLAVLSAVHLEMDSPSLNKQDKFLQPIITQLSPYDGEQERCFGSLLHHAGLDILSS</sequence>
<dbReference type="CDD" id="cd03144">
    <property type="entry name" value="GATase1_ScBLP_like"/>
    <property type="match status" value="1"/>
</dbReference>
<comment type="caution">
    <text evidence="2">The sequence shown here is derived from an EMBL/GenBank/DDBJ whole genome shotgun (WGS) entry which is preliminary data.</text>
</comment>
<dbReference type="GO" id="GO:0004077">
    <property type="term" value="F:biotin--[biotin carboxyl-carrier protein] ligase activity"/>
    <property type="evidence" value="ECO:0007669"/>
    <property type="project" value="TreeGrafter"/>
</dbReference>
<evidence type="ECO:0000259" key="1">
    <source>
        <dbReference type="Pfam" id="PF09825"/>
    </source>
</evidence>
<reference evidence="2 3" key="1">
    <citation type="journal article" date="2017" name="Nat. Ecol. Evol.">
        <title>Scallop genome provides insights into evolution of bilaterian karyotype and development.</title>
        <authorList>
            <person name="Wang S."/>
            <person name="Zhang J."/>
            <person name="Jiao W."/>
            <person name="Li J."/>
            <person name="Xun X."/>
            <person name="Sun Y."/>
            <person name="Guo X."/>
            <person name="Huan P."/>
            <person name="Dong B."/>
            <person name="Zhang L."/>
            <person name="Hu X."/>
            <person name="Sun X."/>
            <person name="Wang J."/>
            <person name="Zhao C."/>
            <person name="Wang Y."/>
            <person name="Wang D."/>
            <person name="Huang X."/>
            <person name="Wang R."/>
            <person name="Lv J."/>
            <person name="Li Y."/>
            <person name="Zhang Z."/>
            <person name="Liu B."/>
            <person name="Lu W."/>
            <person name="Hui Y."/>
            <person name="Liang J."/>
            <person name="Zhou Z."/>
            <person name="Hou R."/>
            <person name="Li X."/>
            <person name="Liu Y."/>
            <person name="Li H."/>
            <person name="Ning X."/>
            <person name="Lin Y."/>
            <person name="Zhao L."/>
            <person name="Xing Q."/>
            <person name="Dou J."/>
            <person name="Li Y."/>
            <person name="Mao J."/>
            <person name="Guo H."/>
            <person name="Dou H."/>
            <person name="Li T."/>
            <person name="Mu C."/>
            <person name="Jiang W."/>
            <person name="Fu Q."/>
            <person name="Fu X."/>
            <person name="Miao Y."/>
            <person name="Liu J."/>
            <person name="Yu Q."/>
            <person name="Li R."/>
            <person name="Liao H."/>
            <person name="Li X."/>
            <person name="Kong Y."/>
            <person name="Jiang Z."/>
            <person name="Chourrout D."/>
            <person name="Li R."/>
            <person name="Bao Z."/>
        </authorList>
    </citation>
    <scope>NUCLEOTIDE SEQUENCE [LARGE SCALE GENOMIC DNA]</scope>
    <source>
        <strain evidence="2 3">PY_sf001</strain>
    </source>
</reference>
<proteinExistence type="predicted"/>
<evidence type="ECO:0000313" key="2">
    <source>
        <dbReference type="EMBL" id="OWF45858.1"/>
    </source>
</evidence>
<dbReference type="SUPFAM" id="SSF52317">
    <property type="entry name" value="Class I glutamine amidotransferase-like"/>
    <property type="match status" value="1"/>
</dbReference>